<dbReference type="Gene3D" id="1.10.101.10">
    <property type="entry name" value="PGBD-like superfamily/PGBD"/>
    <property type="match status" value="1"/>
</dbReference>
<accession>A0ABU9V7Z2</accession>
<sequence length="215" mass="24603">MNNPNDVKALQKMIIDAGYNHIRGNNIRSTGKYDPETEAAIVWYQRLLNMSPSGLIHPVETMFFSMFAQSISPGWRPRHVAGPVNVKEGQITFDAEGKDYITAVEPFRQPRHIRQFSRILHWPEGDSGVTIGRGYDMKKRSAGRILTEMRQSGIEEYRAIICSKAAGLYGRNAFKFVKDYGPLVGEITHIQQIQLFDISYSEKREYANFFINKLL</sequence>
<dbReference type="SUPFAM" id="SSF47090">
    <property type="entry name" value="PGBD-like"/>
    <property type="match status" value="1"/>
</dbReference>
<dbReference type="InterPro" id="IPR002477">
    <property type="entry name" value="Peptidoglycan-bd-like"/>
</dbReference>
<protein>
    <submittedName>
        <fullName evidence="4">Peptidoglycan-binding protein</fullName>
    </submittedName>
</protein>
<dbReference type="EMBL" id="JBCIVJ010000014">
    <property type="protein sequence ID" value="MEN0580775.1"/>
    <property type="molecule type" value="Genomic_DNA"/>
</dbReference>
<evidence type="ECO:0000313" key="4">
    <source>
        <dbReference type="EMBL" id="MEN0580775.1"/>
    </source>
</evidence>
<evidence type="ECO:0000256" key="2">
    <source>
        <dbReference type="ARBA" id="ARBA00022638"/>
    </source>
</evidence>
<evidence type="ECO:0000256" key="1">
    <source>
        <dbReference type="ARBA" id="ARBA00022529"/>
    </source>
</evidence>
<gene>
    <name evidence="4" type="ORF">AAIG39_17440</name>
</gene>
<keyword evidence="2" id="KW-0081">Bacteriolytic enzyme</keyword>
<organism evidence="4 5">
    <name type="scientific">Phytobacter palmae</name>
    <dbReference type="NCBI Taxonomy" id="1855371"/>
    <lineage>
        <taxon>Bacteria</taxon>
        <taxon>Pseudomonadati</taxon>
        <taxon>Pseudomonadota</taxon>
        <taxon>Gammaproteobacteria</taxon>
        <taxon>Enterobacterales</taxon>
        <taxon>Enterobacteriaceae</taxon>
        <taxon>Phytobacter</taxon>
    </lineage>
</organism>
<name>A0ABU9V7Z2_9ENTR</name>
<evidence type="ECO:0000313" key="5">
    <source>
        <dbReference type="Proteomes" id="UP001411173"/>
    </source>
</evidence>
<evidence type="ECO:0000259" key="3">
    <source>
        <dbReference type="Pfam" id="PF01471"/>
    </source>
</evidence>
<keyword evidence="5" id="KW-1185">Reference proteome</keyword>
<dbReference type="InterPro" id="IPR036365">
    <property type="entry name" value="PGBD-like_sf"/>
</dbReference>
<reference evidence="4 5" key="1">
    <citation type="submission" date="2024-02" db="EMBL/GenBank/DDBJ databases">
        <title>Whole genome of MDR Enterobacteriaceae from southern Thailand.</title>
        <authorList>
            <person name="Surachat K."/>
        </authorList>
    </citation>
    <scope>NUCLEOTIDE SEQUENCE [LARGE SCALE GENOMIC DNA]</scope>
    <source>
        <strain evidence="4 5">PSU_29</strain>
    </source>
</reference>
<keyword evidence="1" id="KW-0929">Antimicrobial</keyword>
<comment type="caution">
    <text evidence="4">The sequence shown here is derived from an EMBL/GenBank/DDBJ whole genome shotgun (WGS) entry which is preliminary data.</text>
</comment>
<feature type="domain" description="Peptidoglycan binding-like" evidence="3">
    <location>
        <begin position="5"/>
        <end position="54"/>
    </location>
</feature>
<proteinExistence type="predicted"/>
<dbReference type="InterPro" id="IPR036366">
    <property type="entry name" value="PGBDSf"/>
</dbReference>
<dbReference type="Pfam" id="PF01471">
    <property type="entry name" value="PG_binding_1"/>
    <property type="match status" value="1"/>
</dbReference>
<dbReference type="InterPro" id="IPR023347">
    <property type="entry name" value="Lysozyme_dom_sf"/>
</dbReference>
<dbReference type="Gene3D" id="1.10.530.40">
    <property type="match status" value="1"/>
</dbReference>
<dbReference type="RefSeq" id="WP_343194366.1">
    <property type="nucleotide sequence ID" value="NZ_JBCIVJ010000014.1"/>
</dbReference>
<dbReference type="Proteomes" id="UP001411173">
    <property type="component" value="Unassembled WGS sequence"/>
</dbReference>